<dbReference type="GO" id="GO:0003700">
    <property type="term" value="F:DNA-binding transcription factor activity"/>
    <property type="evidence" value="ECO:0007669"/>
    <property type="project" value="TreeGrafter"/>
</dbReference>
<dbReference type="HOGENOM" id="CLU_069356_25_3_11"/>
<name>D7BW93_STRBB</name>
<dbReference type="RefSeq" id="WP_014181252.1">
    <property type="nucleotide sequence ID" value="NC_016582.1"/>
</dbReference>
<dbReference type="InterPro" id="IPR011075">
    <property type="entry name" value="TetR_C"/>
</dbReference>
<sequence length="196" mass="21496">MEAPQHEERRTQVRGAKFRALVLDATIARIAEAGIDHVRFADVADKAGVHEASLYRRWKTVPRLLIDALLTRTQAEVPIPDTGSVRRDLKMFTTDLARFAQTPIGTALIRFTVASDNAPDIESSRREFWMQRLSAAEEIIERGKKRGEVDPGADARLVVLTLGGLIHLHVTHLGTGIPTTLPGQAVALILPGITPS</sequence>
<protein>
    <submittedName>
        <fullName evidence="6">Putative transcriptional regulator</fullName>
    </submittedName>
</protein>
<gene>
    <name evidence="6" type="ordered locus">SBI_08685</name>
</gene>
<keyword evidence="7" id="KW-1185">Reference proteome</keyword>
<organism evidence="6 7">
    <name type="scientific">Streptomyces bingchenggensis (strain BCW-1)</name>
    <dbReference type="NCBI Taxonomy" id="749414"/>
    <lineage>
        <taxon>Bacteria</taxon>
        <taxon>Bacillati</taxon>
        <taxon>Actinomycetota</taxon>
        <taxon>Actinomycetes</taxon>
        <taxon>Kitasatosporales</taxon>
        <taxon>Streptomycetaceae</taxon>
        <taxon>Streptomyces</taxon>
    </lineage>
</organism>
<evidence type="ECO:0000259" key="5">
    <source>
        <dbReference type="PROSITE" id="PS50977"/>
    </source>
</evidence>
<keyword evidence="1" id="KW-0805">Transcription regulation</keyword>
<dbReference type="Proteomes" id="UP000000377">
    <property type="component" value="Chromosome"/>
</dbReference>
<evidence type="ECO:0000256" key="3">
    <source>
        <dbReference type="ARBA" id="ARBA00023163"/>
    </source>
</evidence>
<dbReference type="SUPFAM" id="SSF46689">
    <property type="entry name" value="Homeodomain-like"/>
    <property type="match status" value="1"/>
</dbReference>
<dbReference type="PROSITE" id="PS50977">
    <property type="entry name" value="HTH_TETR_2"/>
    <property type="match status" value="1"/>
</dbReference>
<dbReference type="KEGG" id="sbh:SBI_08685"/>
<keyword evidence="2 4" id="KW-0238">DNA-binding</keyword>
<evidence type="ECO:0000313" key="7">
    <source>
        <dbReference type="Proteomes" id="UP000000377"/>
    </source>
</evidence>
<dbReference type="InterPro" id="IPR036271">
    <property type="entry name" value="Tet_transcr_reg_TetR-rel_C_sf"/>
</dbReference>
<dbReference type="STRING" id="749414.SBI_08685"/>
<evidence type="ECO:0000256" key="2">
    <source>
        <dbReference type="ARBA" id="ARBA00023125"/>
    </source>
</evidence>
<dbReference type="GO" id="GO:0000976">
    <property type="term" value="F:transcription cis-regulatory region binding"/>
    <property type="evidence" value="ECO:0007669"/>
    <property type="project" value="TreeGrafter"/>
</dbReference>
<dbReference type="SUPFAM" id="SSF48498">
    <property type="entry name" value="Tetracyclin repressor-like, C-terminal domain"/>
    <property type="match status" value="1"/>
</dbReference>
<feature type="domain" description="HTH tetR-type" evidence="5">
    <location>
        <begin position="16"/>
        <end position="76"/>
    </location>
</feature>
<dbReference type="PANTHER" id="PTHR30055:SF148">
    <property type="entry name" value="TETR-FAMILY TRANSCRIPTIONAL REGULATOR"/>
    <property type="match status" value="1"/>
</dbReference>
<dbReference type="InterPro" id="IPR009057">
    <property type="entry name" value="Homeodomain-like_sf"/>
</dbReference>
<dbReference type="EMBL" id="CP002047">
    <property type="protein sequence ID" value="ADI11803.1"/>
    <property type="molecule type" value="Genomic_DNA"/>
</dbReference>
<dbReference type="Gene3D" id="1.10.10.60">
    <property type="entry name" value="Homeodomain-like"/>
    <property type="match status" value="1"/>
</dbReference>
<dbReference type="InterPro" id="IPR001647">
    <property type="entry name" value="HTH_TetR"/>
</dbReference>
<dbReference type="Gene3D" id="1.10.357.10">
    <property type="entry name" value="Tetracycline Repressor, domain 2"/>
    <property type="match status" value="1"/>
</dbReference>
<reference evidence="6 7" key="1">
    <citation type="journal article" date="2010" name="J. Bacteriol.">
        <title>Genome sequence of the milbemycin-producing bacterium Streptomyces bingchenggensis.</title>
        <authorList>
            <person name="Wang X.J."/>
            <person name="Yan Y.J."/>
            <person name="Zhang B."/>
            <person name="An J."/>
            <person name="Wang J.J."/>
            <person name="Tian J."/>
            <person name="Jiang L."/>
            <person name="Chen Y.H."/>
            <person name="Huang S.X."/>
            <person name="Yin M."/>
            <person name="Zhang J."/>
            <person name="Gao A.L."/>
            <person name="Liu C.X."/>
            <person name="Zhu Z.X."/>
            <person name="Xiang W.S."/>
        </authorList>
    </citation>
    <scope>NUCLEOTIDE SEQUENCE [LARGE SCALE GENOMIC DNA]</scope>
    <source>
        <strain evidence="6 7">BCW-1</strain>
    </source>
</reference>
<dbReference type="AlphaFoldDB" id="D7BW93"/>
<dbReference type="InterPro" id="IPR050109">
    <property type="entry name" value="HTH-type_TetR-like_transc_reg"/>
</dbReference>
<dbReference type="PANTHER" id="PTHR30055">
    <property type="entry name" value="HTH-TYPE TRANSCRIPTIONAL REGULATOR RUTR"/>
    <property type="match status" value="1"/>
</dbReference>
<dbReference type="PATRIC" id="fig|749414.3.peg.8937"/>
<proteinExistence type="predicted"/>
<dbReference type="Pfam" id="PF00440">
    <property type="entry name" value="TetR_N"/>
    <property type="match status" value="1"/>
</dbReference>
<feature type="DNA-binding region" description="H-T-H motif" evidence="4">
    <location>
        <begin position="39"/>
        <end position="58"/>
    </location>
</feature>
<evidence type="ECO:0000313" key="6">
    <source>
        <dbReference type="EMBL" id="ADI11803.1"/>
    </source>
</evidence>
<keyword evidence="3" id="KW-0804">Transcription</keyword>
<evidence type="ECO:0000256" key="4">
    <source>
        <dbReference type="PROSITE-ProRule" id="PRU00335"/>
    </source>
</evidence>
<accession>D7BW93</accession>
<dbReference type="eggNOG" id="COG1309">
    <property type="taxonomic scope" value="Bacteria"/>
</dbReference>
<evidence type="ECO:0000256" key="1">
    <source>
        <dbReference type="ARBA" id="ARBA00023015"/>
    </source>
</evidence>
<dbReference type="Pfam" id="PF16859">
    <property type="entry name" value="TetR_C_11"/>
    <property type="match status" value="1"/>
</dbReference>